<protein>
    <recommendedName>
        <fullName evidence="1">Resolvase/invertase-type recombinase catalytic domain-containing protein</fullName>
    </recommendedName>
</protein>
<dbReference type="SUPFAM" id="SSF53041">
    <property type="entry name" value="Resolvase-like"/>
    <property type="match status" value="1"/>
</dbReference>
<dbReference type="GO" id="GO:0000150">
    <property type="term" value="F:DNA strand exchange activity"/>
    <property type="evidence" value="ECO:0007669"/>
    <property type="project" value="InterPro"/>
</dbReference>
<dbReference type="Proteomes" id="UP000656077">
    <property type="component" value="Unassembled WGS sequence"/>
</dbReference>
<organism evidence="2 3">
    <name type="scientific">Clostridium chromiireducens</name>
    <dbReference type="NCBI Taxonomy" id="225345"/>
    <lineage>
        <taxon>Bacteria</taxon>
        <taxon>Bacillati</taxon>
        <taxon>Bacillota</taxon>
        <taxon>Clostridia</taxon>
        <taxon>Eubacteriales</taxon>
        <taxon>Clostridiaceae</taxon>
        <taxon>Clostridium</taxon>
    </lineage>
</organism>
<evidence type="ECO:0000313" key="2">
    <source>
        <dbReference type="EMBL" id="MVX63093.1"/>
    </source>
</evidence>
<dbReference type="AlphaFoldDB" id="A0A964RK59"/>
<comment type="caution">
    <text evidence="2">The sequence shown here is derived from an EMBL/GenBank/DDBJ whole genome shotgun (WGS) entry which is preliminary data.</text>
</comment>
<dbReference type="InterPro" id="IPR036162">
    <property type="entry name" value="Resolvase-like_N_sf"/>
</dbReference>
<dbReference type="GO" id="GO:0003677">
    <property type="term" value="F:DNA binding"/>
    <property type="evidence" value="ECO:0007669"/>
    <property type="project" value="InterPro"/>
</dbReference>
<gene>
    <name evidence="2" type="ORF">GKZ28_05195</name>
</gene>
<dbReference type="RefSeq" id="WP_160358296.1">
    <property type="nucleotide sequence ID" value="NZ_WSRQ01000006.1"/>
</dbReference>
<feature type="domain" description="Resolvase/invertase-type recombinase catalytic" evidence="1">
    <location>
        <begin position="22"/>
        <end position="90"/>
    </location>
</feature>
<dbReference type="Gene3D" id="3.40.50.1390">
    <property type="entry name" value="Resolvase, N-terminal catalytic domain"/>
    <property type="match status" value="1"/>
</dbReference>
<sequence length="160" mass="18604">MKFLDSLNIDRRFHEKNAGSLELNAMIDYARAGDIIFIYSIEMMGKNIKQIIRFIMQIQEKNVSLFIKKEKLDTSNQFGKHTLNVISALGAVFGTSDSMEREEIANEKGRLPRELAELSEYVKLVENREMTVTEVCKKLKIGRTTYYRRCKTLENEIENN</sequence>
<dbReference type="InterPro" id="IPR006119">
    <property type="entry name" value="Resolv_N"/>
</dbReference>
<accession>A0A964RK59</accession>
<reference evidence="2" key="1">
    <citation type="submission" date="2019-12" db="EMBL/GenBank/DDBJ databases">
        <title>Microbes associate with the intestines of laboratory mice.</title>
        <authorList>
            <person name="Navarre W."/>
            <person name="Wong E."/>
        </authorList>
    </citation>
    <scope>NUCLEOTIDE SEQUENCE</scope>
    <source>
        <strain evidence="2">NM79_F5</strain>
    </source>
</reference>
<evidence type="ECO:0000313" key="3">
    <source>
        <dbReference type="Proteomes" id="UP000656077"/>
    </source>
</evidence>
<evidence type="ECO:0000259" key="1">
    <source>
        <dbReference type="Pfam" id="PF00239"/>
    </source>
</evidence>
<dbReference type="Pfam" id="PF00239">
    <property type="entry name" value="Resolvase"/>
    <property type="match status" value="1"/>
</dbReference>
<name>A0A964RK59_9CLOT</name>
<dbReference type="EMBL" id="WSRQ01000006">
    <property type="protein sequence ID" value="MVX63093.1"/>
    <property type="molecule type" value="Genomic_DNA"/>
</dbReference>
<proteinExistence type="predicted"/>